<evidence type="ECO:0000259" key="8">
    <source>
        <dbReference type="Pfam" id="PF10058"/>
    </source>
</evidence>
<dbReference type="GO" id="GO:0098826">
    <property type="term" value="C:endoplasmic reticulum tubular network membrane"/>
    <property type="evidence" value="ECO:0007669"/>
    <property type="project" value="UniProtKB-UniRule"/>
</dbReference>
<name>A0A7K5Q8Z1_9PASE</name>
<evidence type="ECO:0000256" key="5">
    <source>
        <dbReference type="RuleBase" id="RU367073"/>
    </source>
</evidence>
<keyword evidence="5" id="KW-0863">Zinc-finger</keyword>
<keyword evidence="5" id="KW-1133">Transmembrane helix</keyword>
<keyword evidence="10" id="KW-1185">Reference proteome</keyword>
<comment type="caution">
    <text evidence="9">The sequence shown here is derived from an EMBL/GenBank/DDBJ whole genome shotgun (WGS) entry which is preliminary data.</text>
</comment>
<keyword evidence="5" id="KW-0812">Transmembrane</keyword>
<dbReference type="PANTHER" id="PTHR22166:SF12">
    <property type="entry name" value="ENDOPLASMIC RETICULUM JUNCTION FORMATION PROTEIN LUNAPARK"/>
    <property type="match status" value="1"/>
</dbReference>
<feature type="domain" description="Lunapark zinc ribbon" evidence="8">
    <location>
        <begin position="255"/>
        <end position="305"/>
    </location>
</feature>
<comment type="similarity">
    <text evidence="2 5">Belongs to the lunapark family.</text>
</comment>
<comment type="subcellular location">
    <subcellularLocation>
        <location evidence="1 5">Endoplasmic reticulum membrane</location>
        <topology evidence="1 5">Multi-pass membrane protein</topology>
        <orientation evidence="1 5">Cytoplasmic side</orientation>
    </subcellularLocation>
</comment>
<feature type="compositionally biased region" description="Acidic residues" evidence="7">
    <location>
        <begin position="380"/>
        <end position="390"/>
    </location>
</feature>
<dbReference type="GO" id="GO:1903373">
    <property type="term" value="P:positive regulation of endoplasmic reticulum tubular network organization"/>
    <property type="evidence" value="ECO:0007669"/>
    <property type="project" value="UniProtKB-UniRule"/>
</dbReference>
<keyword evidence="5" id="KW-0256">Endoplasmic reticulum</keyword>
<gene>
    <name evidence="9" type="primary">Lnpk</name>
    <name evidence="9" type="ORF">PRUHIM_R05743</name>
</gene>
<dbReference type="InterPro" id="IPR040115">
    <property type="entry name" value="Lnp"/>
</dbReference>
<evidence type="ECO:0000256" key="2">
    <source>
        <dbReference type="ARBA" id="ARBA00009940"/>
    </source>
</evidence>
<comment type="domain">
    <text evidence="5">The C4-type zinc finger motif is necessary both for its ER three-way tubular junction localization and formation.</text>
</comment>
<dbReference type="GO" id="GO:0071788">
    <property type="term" value="P:endoplasmic reticulum tubular network maintenance"/>
    <property type="evidence" value="ECO:0007669"/>
    <property type="project" value="UniProtKB-UniRule"/>
</dbReference>
<feature type="region of interest" description="Disordered" evidence="7">
    <location>
        <begin position="141"/>
        <end position="247"/>
    </location>
</feature>
<dbReference type="PANTHER" id="PTHR22166">
    <property type="entry name" value="ENDOPLASMIC RETICULUM JUNCTION FORMATION PROTEIN LUNAPARK"/>
    <property type="match status" value="1"/>
</dbReference>
<evidence type="ECO:0000256" key="7">
    <source>
        <dbReference type="SAM" id="MobiDB-lite"/>
    </source>
</evidence>
<feature type="compositionally biased region" description="Basic and acidic residues" evidence="7">
    <location>
        <begin position="366"/>
        <end position="379"/>
    </location>
</feature>
<keyword evidence="6" id="KW-0175">Coiled coil</keyword>
<accession>A0A7K5Q8Z1</accession>
<comment type="function">
    <text evidence="5">Plays a role in determining ER morphology.</text>
</comment>
<dbReference type="Proteomes" id="UP000566454">
    <property type="component" value="Unassembled WGS sequence"/>
</dbReference>
<dbReference type="InterPro" id="IPR019273">
    <property type="entry name" value="Lunapark_Znf"/>
</dbReference>
<feature type="region of interest" description="Disordered" evidence="7">
    <location>
        <begin position="312"/>
        <end position="416"/>
    </location>
</feature>
<evidence type="ECO:0000313" key="10">
    <source>
        <dbReference type="Proteomes" id="UP000566454"/>
    </source>
</evidence>
<evidence type="ECO:0000256" key="6">
    <source>
        <dbReference type="SAM" id="Coils"/>
    </source>
</evidence>
<reference evidence="9 10" key="1">
    <citation type="submission" date="2019-09" db="EMBL/GenBank/DDBJ databases">
        <title>Bird 10,000 Genomes (B10K) Project - Family phase.</title>
        <authorList>
            <person name="Zhang G."/>
        </authorList>
    </citation>
    <scope>NUCLEOTIDE SEQUENCE [LARGE SCALE GENOMIC DNA]</scope>
    <source>
        <strain evidence="9">B10K-DU-013-18</strain>
        <tissue evidence="9">Muscle</tissue>
    </source>
</reference>
<feature type="non-terminal residue" evidence="9">
    <location>
        <position position="1"/>
    </location>
</feature>
<proteinExistence type="inferred from homology"/>
<keyword evidence="5" id="KW-0862">Zinc</keyword>
<feature type="transmembrane region" description="Helical" evidence="5">
    <location>
        <begin position="75"/>
        <end position="97"/>
    </location>
</feature>
<feature type="transmembrane region" description="Helical" evidence="5">
    <location>
        <begin position="41"/>
        <end position="63"/>
    </location>
</feature>
<comment type="subunit">
    <text evidence="3 5">Homodimer; homodimerization requires the C4-type zinc finger motif and decreases during mitosis in a phosphorylation-dependent manner.</text>
</comment>
<feature type="non-terminal residue" evidence="9">
    <location>
        <position position="416"/>
    </location>
</feature>
<evidence type="ECO:0000256" key="4">
    <source>
        <dbReference type="ARBA" id="ARBA00049772"/>
    </source>
</evidence>
<organism evidence="9 10">
    <name type="scientific">Prunella himalayana</name>
    <dbReference type="NCBI Taxonomy" id="670356"/>
    <lineage>
        <taxon>Eukaryota</taxon>
        <taxon>Metazoa</taxon>
        <taxon>Chordata</taxon>
        <taxon>Craniata</taxon>
        <taxon>Vertebrata</taxon>
        <taxon>Euteleostomi</taxon>
        <taxon>Archelosauria</taxon>
        <taxon>Archosauria</taxon>
        <taxon>Dinosauria</taxon>
        <taxon>Saurischia</taxon>
        <taxon>Theropoda</taxon>
        <taxon>Coelurosauria</taxon>
        <taxon>Aves</taxon>
        <taxon>Neognathae</taxon>
        <taxon>Neoaves</taxon>
        <taxon>Telluraves</taxon>
        <taxon>Australaves</taxon>
        <taxon>Passeriformes</taxon>
        <taxon>Passeroidea</taxon>
        <taxon>Prunellidae</taxon>
        <taxon>Prunella</taxon>
    </lineage>
</organism>
<feature type="compositionally biased region" description="Basic and acidic residues" evidence="7">
    <location>
        <begin position="321"/>
        <end position="352"/>
    </location>
</feature>
<keyword evidence="5" id="KW-0479">Metal-binding</keyword>
<keyword evidence="5" id="KW-0472">Membrane</keyword>
<protein>
    <recommendedName>
        <fullName evidence="4 5">Endoplasmic reticulum junction formation protein lunapark</fullName>
    </recommendedName>
</protein>
<dbReference type="AlphaFoldDB" id="A0A7K5Q8Z1"/>
<dbReference type="OrthoDB" id="1725934at2759"/>
<evidence type="ECO:0000256" key="1">
    <source>
        <dbReference type="ARBA" id="ARBA00004215"/>
    </source>
</evidence>
<evidence type="ECO:0000256" key="3">
    <source>
        <dbReference type="ARBA" id="ARBA00047002"/>
    </source>
</evidence>
<evidence type="ECO:0000313" key="9">
    <source>
        <dbReference type="EMBL" id="NWT63869.1"/>
    </source>
</evidence>
<feature type="compositionally biased region" description="Polar residues" evidence="7">
    <location>
        <begin position="391"/>
        <end position="406"/>
    </location>
</feature>
<dbReference type="GO" id="GO:0008270">
    <property type="term" value="F:zinc ion binding"/>
    <property type="evidence" value="ECO:0007669"/>
    <property type="project" value="UniProtKB-KW"/>
</dbReference>
<dbReference type="Pfam" id="PF10058">
    <property type="entry name" value="Zn_ribbon_10"/>
    <property type="match status" value="1"/>
</dbReference>
<sequence>LCSFPWKQAKPSTVEVLEKIDKEIQTLEEFREKNQRLQKLWVGRLLLYSSLLYLITCLIVYLWCLPDEWTARLTMTLPFFAFPLIIWCIRTLLIFFFSKRTERNNDALEDLKSQKKKILEEVMEKETYKTAKLILERFDPESSAKETELPSAGTSATPRPGQEIRQRTAAQRNASTPPPVTPKQGSPKSPLAASPNVQRETPALSGLPEGAAVPSLPSNVLPRRPGSPATSVPGMGLHPPGPPLARPVLPRERGVVDRVIEYLVGDGPQNRYALICQQCFSHNGMALKEEFEYVAFRCAYCFFLNPARKTRPQAPRLPDFSFEKRQTTELRPEPEPLEPRERKPQETQQTKESEDDGAQLVETNDTDDKAPSSEHLNDKLDEEVEQEEAENISTTEEAISESPSAEQNEESLIKAE</sequence>
<dbReference type="GO" id="GO:0042802">
    <property type="term" value="F:identical protein binding"/>
    <property type="evidence" value="ECO:0007669"/>
    <property type="project" value="UniProtKB-UniRule"/>
</dbReference>
<feature type="coiled-coil region" evidence="6">
    <location>
        <begin position="101"/>
        <end position="128"/>
    </location>
</feature>
<dbReference type="EMBL" id="VYZK01000005">
    <property type="protein sequence ID" value="NWT63869.1"/>
    <property type="molecule type" value="Genomic_DNA"/>
</dbReference>